<dbReference type="Proteomes" id="UP000693970">
    <property type="component" value="Unassembled WGS sequence"/>
</dbReference>
<reference evidence="5" key="1">
    <citation type="journal article" date="2021" name="Sci. Rep.">
        <title>Diploid genomic architecture of Nitzschia inconspicua, an elite biomass production diatom.</title>
        <authorList>
            <person name="Oliver A."/>
            <person name="Podell S."/>
            <person name="Pinowska A."/>
            <person name="Traller J.C."/>
            <person name="Smith S.R."/>
            <person name="McClure R."/>
            <person name="Beliaev A."/>
            <person name="Bohutskyi P."/>
            <person name="Hill E.A."/>
            <person name="Rabines A."/>
            <person name="Zheng H."/>
            <person name="Allen L.Z."/>
            <person name="Kuo A."/>
            <person name="Grigoriev I.V."/>
            <person name="Allen A.E."/>
            <person name="Hazlebeck D."/>
            <person name="Allen E.E."/>
        </authorList>
    </citation>
    <scope>NUCLEOTIDE SEQUENCE</scope>
    <source>
        <strain evidence="5">Hildebrandi</strain>
    </source>
</reference>
<sequence>MYSQRHAAPPTSGIVERSSSQQKISRNRVDRSLIILVGVLAYIAGVITGILSSQSISATLSVQWDPPAQLGPPASQSASSLGWKKFNETVEKNRQIKEQQQQNQHKDFEQLVRQLKQQQNQSQALEQQVEQLHRQVQNLRKASNVPTPYKTGNNDLPLFPQTVKQLVVDYATVSRDDFNQILDIGVPYDLTTKGGEEVLLLYTTPGAVPAVHHKGNRFGLNATKAIENCNVVKVILQKRHDHRRKHVKQCIALVPNWDSFYVHNFQRLRKQESAINITGERLTVPGEPVNDNLPLRYTSRNHDDDGKTFETVPRGDWYTRPFYKVLAGYLQNFDRVLGKVQTFIKANIKIKDETTTMNKKQTLVVMTVNKGQSVLFHNFVCHSRKRGIDLSHIIMFATDKTALQLCRDLGIPAFYDESVYGKFPEHAAKLYGDATFAKMMIAKVICVHLILYSNYNVLFQDVDVLWFKNPLEFLQSPELEEWDMIFQDDGSRQTRFRPYSANSGFYFVRNNDITRFFFSTLLRMGDVMTSDHSHQSALVSFLNEFASWKGLRAKVYRNGPDNPFPGGVEFHRHTSWDLFRRMINNNSYPYIFHMSWTENMDDKIKHYQQLGMWYLPNSTDSCTGLDCCLEEPNFLCHYGDKPSMRPCPDAPVAAGFKGKKFWS</sequence>
<evidence type="ECO:0000256" key="3">
    <source>
        <dbReference type="SAM" id="Phobius"/>
    </source>
</evidence>
<reference evidence="5" key="2">
    <citation type="submission" date="2021-04" db="EMBL/GenBank/DDBJ databases">
        <authorList>
            <person name="Podell S."/>
        </authorList>
    </citation>
    <scope>NUCLEOTIDE SEQUENCE</scope>
    <source>
        <strain evidence="5">Hildebrandi</strain>
    </source>
</reference>
<keyword evidence="1" id="KW-0175">Coiled coil</keyword>
<feature type="domain" description="Nucleotide-diphospho-sugar transferase" evidence="4">
    <location>
        <begin position="390"/>
        <end position="605"/>
    </location>
</feature>
<name>A0A9K3LS31_9STRA</name>
<dbReference type="GO" id="GO:0005794">
    <property type="term" value="C:Golgi apparatus"/>
    <property type="evidence" value="ECO:0007669"/>
    <property type="project" value="TreeGrafter"/>
</dbReference>
<gene>
    <name evidence="5" type="ORF">IV203_030164</name>
</gene>
<accession>A0A9K3LS31</accession>
<dbReference type="Pfam" id="PF03407">
    <property type="entry name" value="Nucleotid_trans"/>
    <property type="match status" value="1"/>
</dbReference>
<comment type="caution">
    <text evidence="5">The sequence shown here is derived from an EMBL/GenBank/DDBJ whole genome shotgun (WGS) entry which is preliminary data.</text>
</comment>
<keyword evidence="3" id="KW-1133">Transmembrane helix</keyword>
<dbReference type="PANTHER" id="PTHR47032">
    <property type="entry name" value="UDP-D-XYLOSE:L-FUCOSE ALPHA-1,3-D-XYLOSYLTRANSFERASE-RELATED"/>
    <property type="match status" value="1"/>
</dbReference>
<evidence type="ECO:0000256" key="2">
    <source>
        <dbReference type="SAM" id="MobiDB-lite"/>
    </source>
</evidence>
<evidence type="ECO:0000259" key="4">
    <source>
        <dbReference type="Pfam" id="PF03407"/>
    </source>
</evidence>
<keyword evidence="6" id="KW-1185">Reference proteome</keyword>
<dbReference type="AlphaFoldDB" id="A0A9K3LS31"/>
<dbReference type="InterPro" id="IPR052636">
    <property type="entry name" value="UDP-D-xylose:L-fucose_XylT"/>
</dbReference>
<dbReference type="GO" id="GO:0016757">
    <property type="term" value="F:glycosyltransferase activity"/>
    <property type="evidence" value="ECO:0007669"/>
    <property type="project" value="TreeGrafter"/>
</dbReference>
<evidence type="ECO:0000313" key="6">
    <source>
        <dbReference type="Proteomes" id="UP000693970"/>
    </source>
</evidence>
<dbReference type="EMBL" id="JAGRRH010000007">
    <property type="protein sequence ID" value="KAG7367493.1"/>
    <property type="molecule type" value="Genomic_DNA"/>
</dbReference>
<evidence type="ECO:0000256" key="1">
    <source>
        <dbReference type="SAM" id="Coils"/>
    </source>
</evidence>
<proteinExistence type="predicted"/>
<dbReference type="InterPro" id="IPR005069">
    <property type="entry name" value="Nucl-diP-sugar_transferase"/>
</dbReference>
<keyword evidence="3" id="KW-0812">Transmembrane</keyword>
<dbReference type="OrthoDB" id="540503at2759"/>
<keyword evidence="5" id="KW-0808">Transferase</keyword>
<feature type="transmembrane region" description="Helical" evidence="3">
    <location>
        <begin position="33"/>
        <end position="51"/>
    </location>
</feature>
<dbReference type="PANTHER" id="PTHR47032:SF1">
    <property type="entry name" value="UDP-D-XYLOSE:L-FUCOSE ALPHA-1,3-D-XYLOSYLTRANSFERASE-RELATED"/>
    <property type="match status" value="1"/>
</dbReference>
<feature type="region of interest" description="Disordered" evidence="2">
    <location>
        <begin position="1"/>
        <end position="22"/>
    </location>
</feature>
<organism evidence="5 6">
    <name type="scientific">Nitzschia inconspicua</name>
    <dbReference type="NCBI Taxonomy" id="303405"/>
    <lineage>
        <taxon>Eukaryota</taxon>
        <taxon>Sar</taxon>
        <taxon>Stramenopiles</taxon>
        <taxon>Ochrophyta</taxon>
        <taxon>Bacillariophyta</taxon>
        <taxon>Bacillariophyceae</taxon>
        <taxon>Bacillariophycidae</taxon>
        <taxon>Bacillariales</taxon>
        <taxon>Bacillariaceae</taxon>
        <taxon>Nitzschia</taxon>
    </lineage>
</organism>
<evidence type="ECO:0000313" key="5">
    <source>
        <dbReference type="EMBL" id="KAG7367493.1"/>
    </source>
</evidence>
<feature type="coiled-coil region" evidence="1">
    <location>
        <begin position="98"/>
        <end position="142"/>
    </location>
</feature>
<keyword evidence="3" id="KW-0472">Membrane</keyword>
<protein>
    <submittedName>
        <fullName evidence="5">Nucleotide-diphospho-sugar transferase</fullName>
    </submittedName>
</protein>